<dbReference type="InterPro" id="IPR011992">
    <property type="entry name" value="EF-hand-dom_pair"/>
</dbReference>
<evidence type="ECO:0000256" key="2">
    <source>
        <dbReference type="SAM" id="SignalP"/>
    </source>
</evidence>
<feature type="region of interest" description="Disordered" evidence="1">
    <location>
        <begin position="171"/>
        <end position="192"/>
    </location>
</feature>
<feature type="signal peptide" evidence="2">
    <location>
        <begin position="1"/>
        <end position="28"/>
    </location>
</feature>
<evidence type="ECO:0000259" key="3">
    <source>
        <dbReference type="PROSITE" id="PS50222"/>
    </source>
</evidence>
<feature type="compositionally biased region" description="Basic residues" evidence="1">
    <location>
        <begin position="61"/>
        <end position="71"/>
    </location>
</feature>
<keyword evidence="2" id="KW-0732">Signal</keyword>
<dbReference type="Pfam" id="PF13202">
    <property type="entry name" value="EF-hand_5"/>
    <property type="match status" value="3"/>
</dbReference>
<dbReference type="SUPFAM" id="SSF47473">
    <property type="entry name" value="EF-hand"/>
    <property type="match status" value="1"/>
</dbReference>
<feature type="region of interest" description="Disordered" evidence="1">
    <location>
        <begin position="34"/>
        <end position="73"/>
    </location>
</feature>
<reference evidence="4 5" key="1">
    <citation type="submission" date="2023-04" db="EMBL/GenBank/DDBJ databases">
        <title>Marinoamorphus aggregata gen. nov., sp. Nov., isolate from tissue of brittle star Ophioplocus japonicus.</title>
        <authorList>
            <person name="Kawano K."/>
            <person name="Sawayama S."/>
            <person name="Nakagawa S."/>
        </authorList>
    </citation>
    <scope>NUCLEOTIDE SEQUENCE [LARGE SCALE GENOMIC DNA]</scope>
    <source>
        <strain evidence="4 5">NKW23</strain>
    </source>
</reference>
<accession>A0ABQ6LLC5</accession>
<sequence length="192" mass="20470">MMKRSNILAIGVLAATAAIGAVAIPAFAHSEKGWGGPAAHGWMDGPRGEDRAEGRRGHGHGEHRRMKHRGGHGPMGMRALMKSPIYQSFDTDGDGRVTAAEAEAGITALHARHDANGDGQIDPAEFSTLFAEVTAEFQKRPFAMLDADGNGEISAEEMSFPAEMAARMQAWRDAGPKHGPRGGPRHERGAEE</sequence>
<dbReference type="PROSITE" id="PS00018">
    <property type="entry name" value="EF_HAND_1"/>
    <property type="match status" value="2"/>
</dbReference>
<keyword evidence="5" id="KW-1185">Reference proteome</keyword>
<dbReference type="CDD" id="cd00051">
    <property type="entry name" value="EFh"/>
    <property type="match status" value="1"/>
</dbReference>
<proteinExistence type="predicted"/>
<protein>
    <recommendedName>
        <fullName evidence="3">EF-hand domain-containing protein</fullName>
    </recommendedName>
</protein>
<name>A0ABQ6LLC5_9RHOB</name>
<evidence type="ECO:0000313" key="4">
    <source>
        <dbReference type="EMBL" id="GMG84003.1"/>
    </source>
</evidence>
<dbReference type="InterPro" id="IPR018247">
    <property type="entry name" value="EF_Hand_1_Ca_BS"/>
</dbReference>
<feature type="chain" id="PRO_5046969013" description="EF-hand domain-containing protein" evidence="2">
    <location>
        <begin position="29"/>
        <end position="192"/>
    </location>
</feature>
<dbReference type="Gene3D" id="1.10.238.10">
    <property type="entry name" value="EF-hand"/>
    <property type="match status" value="1"/>
</dbReference>
<dbReference type="InterPro" id="IPR002048">
    <property type="entry name" value="EF_hand_dom"/>
</dbReference>
<comment type="caution">
    <text evidence="4">The sequence shown here is derived from an EMBL/GenBank/DDBJ whole genome shotgun (WGS) entry which is preliminary data.</text>
</comment>
<evidence type="ECO:0000313" key="5">
    <source>
        <dbReference type="Proteomes" id="UP001239909"/>
    </source>
</evidence>
<dbReference type="PROSITE" id="PS50222">
    <property type="entry name" value="EF_HAND_2"/>
    <property type="match status" value="1"/>
</dbReference>
<feature type="domain" description="EF-hand" evidence="3">
    <location>
        <begin position="101"/>
        <end position="136"/>
    </location>
</feature>
<dbReference type="EMBL" id="BSYI01000028">
    <property type="protein sequence ID" value="GMG84003.1"/>
    <property type="molecule type" value="Genomic_DNA"/>
</dbReference>
<organism evidence="4 5">
    <name type="scientific">Paralimibaculum aggregatum</name>
    <dbReference type="NCBI Taxonomy" id="3036245"/>
    <lineage>
        <taxon>Bacteria</taxon>
        <taxon>Pseudomonadati</taxon>
        <taxon>Pseudomonadota</taxon>
        <taxon>Alphaproteobacteria</taxon>
        <taxon>Rhodobacterales</taxon>
        <taxon>Paracoccaceae</taxon>
        <taxon>Paralimibaculum</taxon>
    </lineage>
</organism>
<evidence type="ECO:0000256" key="1">
    <source>
        <dbReference type="SAM" id="MobiDB-lite"/>
    </source>
</evidence>
<gene>
    <name evidence="4" type="ORF">LNKW23_32170</name>
</gene>
<dbReference type="Proteomes" id="UP001239909">
    <property type="component" value="Unassembled WGS sequence"/>
</dbReference>
<feature type="compositionally biased region" description="Basic and acidic residues" evidence="1">
    <location>
        <begin position="46"/>
        <end position="60"/>
    </location>
</feature>